<comment type="function">
    <text evidence="11">Subunit F6, of the mitochondrial membrane ATP synthase complex (F(1)F(0) ATP synthase or Complex V) that produces ATP from ADP in the presence of a proton gradient across the membrane which is generated by electron transport complexes of the respiratory chain. ATP synthase complex consist of a soluble F(1) head domain - the catalytic core - and a membrane F(1) domain - the membrane proton channel. These two domains are linked by a central stalk rotating inside the F(1) region and a stationary peripheral stalk. During catalysis, ATP synthesis in the catalytic domain of F(1) is coupled via a rotary mechanism of the central stalk subunits to proton translocation. In vivo, can only synthesize ATP although its ATP hydrolase activity can be activated artificially in vitro. Part of the complex F(0) domain. Part of the complex F(0) domain and the peripheric stalk, which acts as a stator to hold the catalytic alpha(3)beta(3) subcomplex and subunit a/ATP6 static relative to the rotary elements.</text>
</comment>
<dbReference type="InterPro" id="IPR008387">
    <property type="entry name" value="ATP_synth_f6_mt"/>
</dbReference>
<evidence type="ECO:0000256" key="8">
    <source>
        <dbReference type="ARBA" id="ARBA00023128"/>
    </source>
</evidence>
<sequence length="79" mass="9341">RFFRLSSFIQSAVSVSLRRNISVRAVPFNKELDSIQKLFIGRLENMELECQGELDRELFKLKQMFGKADMNMFPNFTFE</sequence>
<keyword evidence="3" id="KW-0813">Transport</keyword>
<proteinExistence type="inferred from homology"/>
<evidence type="ECO:0000256" key="4">
    <source>
        <dbReference type="ARBA" id="ARBA00022547"/>
    </source>
</evidence>
<evidence type="ECO:0000256" key="5">
    <source>
        <dbReference type="ARBA" id="ARBA00022781"/>
    </source>
</evidence>
<evidence type="ECO:0000256" key="13">
    <source>
        <dbReference type="ARBA" id="ARBA00073749"/>
    </source>
</evidence>
<comment type="subunit">
    <text evidence="12">Component of the ATP synthase complex composed at least of ATP5F1A/subunit alpha, ATP5F1B/subunit beta, ATP5MC1/subunit c (homooctomer), MT-ATP6/subunit a, MT-ATP8/subunit 8, ATP5ME/subunit e, ATP5MF/subunit f, ATP5MG/subunit g, ATP5MK/subunit k, ATP5MJ/subunit j, ATP5F1C/subunit gamma, ATP5F1D/subunit delta, ATP5F1E/subunit epsilon, ATP5PF/subunit F6, ATP5PB/subunit b, ATP5PD/subunit d, ATP5PO/subunit OSCP. ATP synthase complex consists of a soluble F(1) head domain (subunits alpha(3) and beta(3)) - the catalytic core - and a membrane F(0) domain - the membrane proton channel (subunits c, a, 8, e, f, g, k and j). These two domains are linked by a central stalk (subunits gamma, delta, and epsilon) rotating inside the F1 region and a stationary peripheral stalk (subunits F6, b, d, and OSCP).</text>
</comment>
<dbReference type="EMBL" id="VCEB01000012">
    <property type="protein sequence ID" value="KAB0371954.1"/>
    <property type="molecule type" value="Genomic_DNA"/>
</dbReference>
<evidence type="ECO:0000256" key="9">
    <source>
        <dbReference type="ARBA" id="ARBA00023136"/>
    </source>
</evidence>
<keyword evidence="8" id="KW-0496">Mitochondrion</keyword>
<feature type="non-terminal residue" evidence="14">
    <location>
        <position position="1"/>
    </location>
</feature>
<dbReference type="SUPFAM" id="SSF111357">
    <property type="entry name" value="Mitochondrial ATP synthase coupling factor 6"/>
    <property type="match status" value="1"/>
</dbReference>
<evidence type="ECO:0000256" key="2">
    <source>
        <dbReference type="ARBA" id="ARBA00007346"/>
    </source>
</evidence>
<protein>
    <recommendedName>
        <fullName evidence="13">ATP synthase peripheral stalk subunit F6, mitochondrial</fullName>
    </recommendedName>
    <alternativeName>
        <fullName evidence="10">ATP synthase peripheral stalk subunit F6</fullName>
    </alternativeName>
</protein>
<keyword evidence="15" id="KW-1185">Reference proteome</keyword>
<comment type="subcellular location">
    <subcellularLocation>
        <location evidence="1">Mitochondrion inner membrane</location>
    </subcellularLocation>
</comment>
<comment type="similarity">
    <text evidence="2">Belongs to the eukaryotic ATPase subunit F6 family.</text>
</comment>
<keyword evidence="5" id="KW-0375">Hydrogen ion transport</keyword>
<dbReference type="PANTHER" id="PTHR12441">
    <property type="entry name" value="ATP SYNTHASE COUPLING FACTOR 6, MITOCHONDRIAL"/>
    <property type="match status" value="1"/>
</dbReference>
<feature type="non-terminal residue" evidence="14">
    <location>
        <position position="79"/>
    </location>
</feature>
<organism evidence="14 15">
    <name type="scientific">Muntiacus reevesi</name>
    <name type="common">Reeves' muntjac</name>
    <name type="synonym">Cervus reevesi</name>
    <dbReference type="NCBI Taxonomy" id="9886"/>
    <lineage>
        <taxon>Eukaryota</taxon>
        <taxon>Metazoa</taxon>
        <taxon>Chordata</taxon>
        <taxon>Craniata</taxon>
        <taxon>Vertebrata</taxon>
        <taxon>Euteleostomi</taxon>
        <taxon>Mammalia</taxon>
        <taxon>Eutheria</taxon>
        <taxon>Laurasiatheria</taxon>
        <taxon>Artiodactyla</taxon>
        <taxon>Ruminantia</taxon>
        <taxon>Pecora</taxon>
        <taxon>Cervidae</taxon>
        <taxon>Muntiacinae</taxon>
        <taxon>Muntiacus</taxon>
    </lineage>
</organism>
<evidence type="ECO:0000313" key="15">
    <source>
        <dbReference type="Proteomes" id="UP000326062"/>
    </source>
</evidence>
<dbReference type="PANTHER" id="PTHR12441:SF10">
    <property type="entry name" value="ATP SYNTHASE-COUPLING FACTOR 6, MITOCHONDRIAL"/>
    <property type="match status" value="1"/>
</dbReference>
<keyword evidence="7" id="KW-0406">Ion transport</keyword>
<dbReference type="GO" id="GO:0005743">
    <property type="term" value="C:mitochondrial inner membrane"/>
    <property type="evidence" value="ECO:0007669"/>
    <property type="project" value="UniProtKB-SubCell"/>
</dbReference>
<reference evidence="14 15" key="1">
    <citation type="submission" date="2019-06" db="EMBL/GenBank/DDBJ databases">
        <title>Discovery of a novel chromosome fission-fusion reversal in muntjac.</title>
        <authorList>
            <person name="Mudd A.B."/>
            <person name="Bredeson J.V."/>
            <person name="Baum R."/>
            <person name="Hockemeyer D."/>
            <person name="Rokhsar D.S."/>
        </authorList>
    </citation>
    <scope>NUCLEOTIDE SEQUENCE [LARGE SCALE GENOMIC DNA]</scope>
    <source>
        <strain evidence="14">UCam_UCB_Mr</strain>
        <tissue evidence="14">Fibroblast cell line</tissue>
    </source>
</reference>
<name>A0A5N3XFF8_MUNRE</name>
<evidence type="ECO:0000256" key="10">
    <source>
        <dbReference type="ARBA" id="ARBA00029863"/>
    </source>
</evidence>
<dbReference type="Pfam" id="PF05511">
    <property type="entry name" value="ATP-synt_F6"/>
    <property type="match status" value="1"/>
</dbReference>
<keyword evidence="6" id="KW-0999">Mitochondrion inner membrane</keyword>
<evidence type="ECO:0000256" key="6">
    <source>
        <dbReference type="ARBA" id="ARBA00022792"/>
    </source>
</evidence>
<dbReference type="GO" id="GO:0015078">
    <property type="term" value="F:proton transmembrane transporter activity"/>
    <property type="evidence" value="ECO:0007669"/>
    <property type="project" value="InterPro"/>
</dbReference>
<comment type="caution">
    <text evidence="14">The sequence shown here is derived from an EMBL/GenBank/DDBJ whole genome shotgun (WGS) entry which is preliminary data.</text>
</comment>
<dbReference type="GO" id="GO:0015986">
    <property type="term" value="P:proton motive force-driven ATP synthesis"/>
    <property type="evidence" value="ECO:0007669"/>
    <property type="project" value="InterPro"/>
</dbReference>
<evidence type="ECO:0000256" key="1">
    <source>
        <dbReference type="ARBA" id="ARBA00004273"/>
    </source>
</evidence>
<dbReference type="InterPro" id="IPR036204">
    <property type="entry name" value="ATP_synth_f6_sf_mt"/>
</dbReference>
<gene>
    <name evidence="14" type="ORF">FD755_016892</name>
</gene>
<evidence type="ECO:0000256" key="11">
    <source>
        <dbReference type="ARBA" id="ARBA00059339"/>
    </source>
</evidence>
<evidence type="ECO:0000256" key="7">
    <source>
        <dbReference type="ARBA" id="ARBA00023065"/>
    </source>
</evidence>
<dbReference type="GO" id="GO:0045259">
    <property type="term" value="C:proton-transporting ATP synthase complex"/>
    <property type="evidence" value="ECO:0007669"/>
    <property type="project" value="UniProtKB-KW"/>
</dbReference>
<dbReference type="AlphaFoldDB" id="A0A5N3XFF8"/>
<dbReference type="Proteomes" id="UP000326062">
    <property type="component" value="Chromosome 12"/>
</dbReference>
<keyword evidence="9" id="KW-0472">Membrane</keyword>
<dbReference type="Gene3D" id="1.10.246.110">
    <property type="entry name" value="Mitochondrial ATP synthase-coupling factor 6"/>
    <property type="match status" value="1"/>
</dbReference>
<evidence type="ECO:0000256" key="3">
    <source>
        <dbReference type="ARBA" id="ARBA00022448"/>
    </source>
</evidence>
<keyword evidence="4" id="KW-0138">CF(0)</keyword>
<evidence type="ECO:0000313" key="14">
    <source>
        <dbReference type="EMBL" id="KAB0371954.1"/>
    </source>
</evidence>
<accession>A0A5N3XFF8</accession>
<evidence type="ECO:0000256" key="12">
    <source>
        <dbReference type="ARBA" id="ARBA00064647"/>
    </source>
</evidence>